<dbReference type="Proteomes" id="UP000030753">
    <property type="component" value="Unassembled WGS sequence"/>
</dbReference>
<organism evidence="2 3">
    <name type="scientific">Fusarium oxysporum NRRL 32931</name>
    <dbReference type="NCBI Taxonomy" id="660029"/>
    <lineage>
        <taxon>Eukaryota</taxon>
        <taxon>Fungi</taxon>
        <taxon>Dikarya</taxon>
        <taxon>Ascomycota</taxon>
        <taxon>Pezizomycotina</taxon>
        <taxon>Sordariomycetes</taxon>
        <taxon>Hypocreomycetidae</taxon>
        <taxon>Hypocreales</taxon>
        <taxon>Nectriaceae</taxon>
        <taxon>Fusarium</taxon>
        <taxon>Fusarium oxysporum species complex</taxon>
    </lineage>
</organism>
<sequence length="31" mass="3360">MTNTCDSATKTSSRPSRCRTSQSRPAAAQQM</sequence>
<evidence type="ECO:0000256" key="1">
    <source>
        <dbReference type="SAM" id="MobiDB-lite"/>
    </source>
</evidence>
<dbReference type="HOGENOM" id="CLU_3399411_0_0_1"/>
<evidence type="ECO:0000313" key="3">
    <source>
        <dbReference type="Proteomes" id="UP000030753"/>
    </source>
</evidence>
<accession>W9HGD7</accession>
<gene>
    <name evidence="2" type="ORF">FOYG_17568</name>
</gene>
<dbReference type="EMBL" id="JH717892">
    <property type="protein sequence ID" value="EWY79256.1"/>
    <property type="molecule type" value="Genomic_DNA"/>
</dbReference>
<reference evidence="2 3" key="1">
    <citation type="submission" date="2011-06" db="EMBL/GenBank/DDBJ databases">
        <title>The Genome Sequence of Fusarium oxysporum FOSC 3-a.</title>
        <authorList>
            <consortium name="The Broad Institute Genome Sequencing Platform"/>
            <person name="Ma L.-J."/>
            <person name="Gale L.R."/>
            <person name="Schwartz D.C."/>
            <person name="Zhou S."/>
            <person name="Corby-Kistler H."/>
            <person name="Young S.K."/>
            <person name="Zeng Q."/>
            <person name="Gargeya S."/>
            <person name="Fitzgerald M."/>
            <person name="Haas B."/>
            <person name="Abouelleil A."/>
            <person name="Alvarado L."/>
            <person name="Arachchi H.M."/>
            <person name="Berlin A."/>
            <person name="Brown A."/>
            <person name="Chapman S.B."/>
            <person name="Chen Z."/>
            <person name="Dunbar C."/>
            <person name="Freedman E."/>
            <person name="Gearin G."/>
            <person name="Gellesch M."/>
            <person name="Goldberg J."/>
            <person name="Griggs A."/>
            <person name="Gujja S."/>
            <person name="Heiman D."/>
            <person name="Howarth C."/>
            <person name="Larson L."/>
            <person name="Lui A."/>
            <person name="MacDonald P.J.P."/>
            <person name="Mehta T."/>
            <person name="Montmayeur A."/>
            <person name="Murphy C."/>
            <person name="Neiman D."/>
            <person name="Pearson M."/>
            <person name="Priest M."/>
            <person name="Roberts A."/>
            <person name="Saif S."/>
            <person name="Shea T."/>
            <person name="Shenoy N."/>
            <person name="Sisk P."/>
            <person name="Stolte C."/>
            <person name="Sykes S."/>
            <person name="Wortman J."/>
            <person name="Nusbaum C."/>
            <person name="Birren B."/>
        </authorList>
    </citation>
    <scope>NUCLEOTIDE SEQUENCE [LARGE SCALE GENOMIC DNA]</scope>
    <source>
        <strain evidence="3">FOSC 3-a</strain>
    </source>
</reference>
<dbReference type="AlphaFoldDB" id="W9HGD7"/>
<name>W9HGD7_FUSOX</name>
<protein>
    <submittedName>
        <fullName evidence="2">Uncharacterized protein</fullName>
    </submittedName>
</protein>
<evidence type="ECO:0000313" key="2">
    <source>
        <dbReference type="EMBL" id="EWY79256.1"/>
    </source>
</evidence>
<feature type="region of interest" description="Disordered" evidence="1">
    <location>
        <begin position="1"/>
        <end position="31"/>
    </location>
</feature>
<proteinExistence type="predicted"/>